<gene>
    <name evidence="1" type="ORF">GCM10009749_27280</name>
</gene>
<reference evidence="1 2" key="1">
    <citation type="journal article" date="2019" name="Int. J. Syst. Evol. Microbiol.">
        <title>The Global Catalogue of Microorganisms (GCM) 10K type strain sequencing project: providing services to taxonomists for standard genome sequencing and annotation.</title>
        <authorList>
            <consortium name="The Broad Institute Genomics Platform"/>
            <consortium name="The Broad Institute Genome Sequencing Center for Infectious Disease"/>
            <person name="Wu L."/>
            <person name="Ma J."/>
        </authorList>
    </citation>
    <scope>NUCLEOTIDE SEQUENCE [LARGE SCALE GENOMIC DNA]</scope>
    <source>
        <strain evidence="1 2">JCM 14322</strain>
    </source>
</reference>
<evidence type="ECO:0000313" key="2">
    <source>
        <dbReference type="Proteomes" id="UP001500002"/>
    </source>
</evidence>
<dbReference type="EMBL" id="BAAANJ010000013">
    <property type="protein sequence ID" value="GAA1816003.1"/>
    <property type="molecule type" value="Genomic_DNA"/>
</dbReference>
<dbReference type="Proteomes" id="UP001500002">
    <property type="component" value="Unassembled WGS sequence"/>
</dbReference>
<accession>A0ABN2M9G8</accession>
<proteinExistence type="predicted"/>
<protein>
    <submittedName>
        <fullName evidence="1">Uncharacterized protein</fullName>
    </submittedName>
</protein>
<evidence type="ECO:0000313" key="1">
    <source>
        <dbReference type="EMBL" id="GAA1816003.1"/>
    </source>
</evidence>
<organism evidence="1 2">
    <name type="scientific">Agromyces neolithicus</name>
    <dbReference type="NCBI Taxonomy" id="269420"/>
    <lineage>
        <taxon>Bacteria</taxon>
        <taxon>Bacillati</taxon>
        <taxon>Actinomycetota</taxon>
        <taxon>Actinomycetes</taxon>
        <taxon>Micrococcales</taxon>
        <taxon>Microbacteriaceae</taxon>
        <taxon>Agromyces</taxon>
    </lineage>
</organism>
<keyword evidence="2" id="KW-1185">Reference proteome</keyword>
<name>A0ABN2M9G8_9MICO</name>
<sequence>MTSPSGTSHTRWWSRWIYDKRAEVASFIQDLDTRGLELAERIAAELRPAKVWYYSEGLLRYLP</sequence>
<comment type="caution">
    <text evidence="1">The sequence shown here is derived from an EMBL/GenBank/DDBJ whole genome shotgun (WGS) entry which is preliminary data.</text>
</comment>